<dbReference type="OrthoDB" id="3762642at2759"/>
<protein>
    <submittedName>
        <fullName evidence="3">Uncharacterized protein</fullName>
    </submittedName>
</protein>
<feature type="region of interest" description="Disordered" evidence="1">
    <location>
        <begin position="141"/>
        <end position="191"/>
    </location>
</feature>
<feature type="compositionally biased region" description="Low complexity" evidence="1">
    <location>
        <begin position="159"/>
        <end position="181"/>
    </location>
</feature>
<dbReference type="AlphaFoldDB" id="A0A6G1IW83"/>
<name>A0A6G1IW83_9PLEO</name>
<keyword evidence="4" id="KW-1185">Reference proteome</keyword>
<proteinExistence type="predicted"/>
<feature type="compositionally biased region" description="Basic residues" evidence="1">
    <location>
        <begin position="147"/>
        <end position="158"/>
    </location>
</feature>
<dbReference type="Proteomes" id="UP000799291">
    <property type="component" value="Unassembled WGS sequence"/>
</dbReference>
<gene>
    <name evidence="3" type="ORF">K458DRAFT_488733</name>
</gene>
<reference evidence="3" key="1">
    <citation type="journal article" date="2020" name="Stud. Mycol.">
        <title>101 Dothideomycetes genomes: a test case for predicting lifestyles and emergence of pathogens.</title>
        <authorList>
            <person name="Haridas S."/>
            <person name="Albert R."/>
            <person name="Binder M."/>
            <person name="Bloem J."/>
            <person name="Labutti K."/>
            <person name="Salamov A."/>
            <person name="Andreopoulos B."/>
            <person name="Baker S."/>
            <person name="Barry K."/>
            <person name="Bills G."/>
            <person name="Bluhm B."/>
            <person name="Cannon C."/>
            <person name="Castanera R."/>
            <person name="Culley D."/>
            <person name="Daum C."/>
            <person name="Ezra D."/>
            <person name="Gonzalez J."/>
            <person name="Henrissat B."/>
            <person name="Kuo A."/>
            <person name="Liang C."/>
            <person name="Lipzen A."/>
            <person name="Lutzoni F."/>
            <person name="Magnuson J."/>
            <person name="Mondo S."/>
            <person name="Nolan M."/>
            <person name="Ohm R."/>
            <person name="Pangilinan J."/>
            <person name="Park H.-J."/>
            <person name="Ramirez L."/>
            <person name="Alfaro M."/>
            <person name="Sun H."/>
            <person name="Tritt A."/>
            <person name="Yoshinaga Y."/>
            <person name="Zwiers L.-H."/>
            <person name="Turgeon B."/>
            <person name="Goodwin S."/>
            <person name="Spatafora J."/>
            <person name="Crous P."/>
            <person name="Grigoriev I."/>
        </authorList>
    </citation>
    <scope>NUCLEOTIDE SEQUENCE</scope>
    <source>
        <strain evidence="3">CBS 122367</strain>
    </source>
</reference>
<evidence type="ECO:0000256" key="2">
    <source>
        <dbReference type="SAM" id="SignalP"/>
    </source>
</evidence>
<evidence type="ECO:0000313" key="3">
    <source>
        <dbReference type="EMBL" id="KAF2682516.1"/>
    </source>
</evidence>
<organism evidence="3 4">
    <name type="scientific">Lentithecium fluviatile CBS 122367</name>
    <dbReference type="NCBI Taxonomy" id="1168545"/>
    <lineage>
        <taxon>Eukaryota</taxon>
        <taxon>Fungi</taxon>
        <taxon>Dikarya</taxon>
        <taxon>Ascomycota</taxon>
        <taxon>Pezizomycotina</taxon>
        <taxon>Dothideomycetes</taxon>
        <taxon>Pleosporomycetidae</taxon>
        <taxon>Pleosporales</taxon>
        <taxon>Massarineae</taxon>
        <taxon>Lentitheciaceae</taxon>
        <taxon>Lentithecium</taxon>
    </lineage>
</organism>
<feature type="chain" id="PRO_5026343033" evidence="2">
    <location>
        <begin position="25"/>
        <end position="557"/>
    </location>
</feature>
<sequence>MRASGLSALLALLALLSLNVAASSLPTCHADQPLPTDNAAKAEIVKSVQDGIGSFCSFPGGKEIIPENGDTFSFALRTPVNFEINRIIVNVQPTQAQCIEVFIAILEQCVMGKGVFGEYTSSDGLSYQIYHDEEVAAGKRGLDARAKAKKTKPVKTTKKTTATSKPTATNKPKPSSAKATPKPTPPAKGKPAELCKNIAKKAAVGNKPGKKVPKQPTKGNHSLLRRVLQSKTSAGDNRPCGANGFTSNMFRDFQDHLSHHPQTDAFGFVDPVNCNNYNWVSRAQSAQFTQSRTAGAGYATEHLLEWQIIAGFFNYLRDHVYNNRQFVHPDPQRNNAQCNFQTYFEKNWAWPSGLNARRFSLPGSAAATPFEHIANAYPSDTYRSDELVLLQGELNGIKSRIFSNTQAYDRAETQGWVATDPRAALWRVRQAIGVQRYLQATRAIFANQVREIRAAIVAVDNVLPAHPRQVGNRAFHPWAPLGLGPLFDTYMDIIWRGAQHELSSFIADIHDRIRPHCTQQRKQQYQQQGNQNMIVLCNDWATARTQRQIYGTVPRPW</sequence>
<feature type="signal peptide" evidence="2">
    <location>
        <begin position="1"/>
        <end position="24"/>
    </location>
</feature>
<evidence type="ECO:0000256" key="1">
    <source>
        <dbReference type="SAM" id="MobiDB-lite"/>
    </source>
</evidence>
<keyword evidence="2" id="KW-0732">Signal</keyword>
<dbReference type="EMBL" id="MU005587">
    <property type="protein sequence ID" value="KAF2682516.1"/>
    <property type="molecule type" value="Genomic_DNA"/>
</dbReference>
<accession>A0A6G1IW83</accession>
<evidence type="ECO:0000313" key="4">
    <source>
        <dbReference type="Proteomes" id="UP000799291"/>
    </source>
</evidence>